<dbReference type="OrthoDB" id="21592at2759"/>
<feature type="region of interest" description="Disordered" evidence="1">
    <location>
        <begin position="17"/>
        <end position="189"/>
    </location>
</feature>
<dbReference type="EMBL" id="GL870972">
    <property type="protein sequence ID" value="EGC38655.1"/>
    <property type="molecule type" value="Genomic_DNA"/>
</dbReference>
<evidence type="ECO:0000313" key="3">
    <source>
        <dbReference type="Proteomes" id="UP000001064"/>
    </source>
</evidence>
<organism evidence="2 3">
    <name type="scientific">Dictyostelium purpureum</name>
    <name type="common">Slime mold</name>
    <dbReference type="NCBI Taxonomy" id="5786"/>
    <lineage>
        <taxon>Eukaryota</taxon>
        <taxon>Amoebozoa</taxon>
        <taxon>Evosea</taxon>
        <taxon>Eumycetozoa</taxon>
        <taxon>Dictyostelia</taxon>
        <taxon>Dictyosteliales</taxon>
        <taxon>Dictyosteliaceae</taxon>
        <taxon>Dictyostelium</taxon>
    </lineage>
</organism>
<dbReference type="Proteomes" id="UP000001064">
    <property type="component" value="Unassembled WGS sequence"/>
</dbReference>
<feature type="compositionally biased region" description="Low complexity" evidence="1">
    <location>
        <begin position="105"/>
        <end position="153"/>
    </location>
</feature>
<gene>
    <name evidence="2" type="ORF">DICPUDRAFT_148668</name>
</gene>
<protein>
    <submittedName>
        <fullName evidence="2">Uncharacterized protein</fullName>
    </submittedName>
</protein>
<dbReference type="InParanoid" id="F0ZBP5"/>
<name>F0ZBP5_DICPU</name>
<feature type="compositionally biased region" description="Basic and acidic residues" evidence="1">
    <location>
        <begin position="154"/>
        <end position="164"/>
    </location>
</feature>
<keyword evidence="3" id="KW-1185">Reference proteome</keyword>
<accession>F0ZBP5</accession>
<dbReference type="FunCoup" id="F0ZBP5">
    <property type="interactions" value="937"/>
</dbReference>
<dbReference type="AlphaFoldDB" id="F0ZBP5"/>
<feature type="compositionally biased region" description="Low complexity" evidence="1">
    <location>
        <begin position="44"/>
        <end position="60"/>
    </location>
</feature>
<feature type="compositionally biased region" description="Low complexity" evidence="1">
    <location>
        <begin position="165"/>
        <end position="181"/>
    </location>
</feature>
<dbReference type="VEuPathDB" id="AmoebaDB:DICPUDRAFT_148668"/>
<dbReference type="RefSeq" id="XP_003284848.1">
    <property type="nucleotide sequence ID" value="XM_003284800.1"/>
</dbReference>
<evidence type="ECO:0000313" key="2">
    <source>
        <dbReference type="EMBL" id="EGC38655.1"/>
    </source>
</evidence>
<sequence>MEDDIGWSLSSLMEYYNPGVDNSYNNKNNKQKEIKDDLSEQEQEQQQQQQQNNSYRYNNSDNDEEEIIKSPTPHSKSYYQQFEYDVDDEPIYRTPTQLPKFGTKSTISESYSASIESPIPISLPRPILSPTKNSPSKSSKSSKSTKSTKSSKSSSEKPKDKETKTTTTTTTTTTTATSEPTRTTKKPNINLNQLKNYESPVITQIKKDFPYIELNKEFLYSDSKVLPSNFTDKYLDHLEDQIDSLWSKISPKDKGNEIELTSSIMKTLIYYSSKKLTDILDHMFYKGSLTRDSNGNDNSFKILPKDVIESSFVAGIDNDIINKSIIEINSILPQKELTIPIDYTFKINQKYYKHDKEIKRKLQIENQFSTISNIGPNIKTISESGVDTSSFSTNSGPIKLSKRKLDDLNVLNDLRSALDDDDDNTNKKKKNNTEEKEIGGLTLEEKLQILKDEFEKIKLEIKIQKYKEILPDWEIREYPDPNRKIIFITPYNDKRFYYPRHALNWNKENKYKPNVDNIDQYLDSFSNDLNKIISERRQEFNQKVKKEKKRLKQELYLEKQSLSLEKDLKKKKKTKKIK</sequence>
<dbReference type="GeneID" id="10506857"/>
<dbReference type="OMA" id="KSCNIEA"/>
<proteinExistence type="predicted"/>
<dbReference type="KEGG" id="dpp:DICPUDRAFT_148668"/>
<reference evidence="3" key="1">
    <citation type="journal article" date="2011" name="Genome Biol.">
        <title>Comparative genomics of the social amoebae Dictyostelium discoideum and Dictyostelium purpureum.</title>
        <authorList>
            <consortium name="US DOE Joint Genome Institute (JGI-PGF)"/>
            <person name="Sucgang R."/>
            <person name="Kuo A."/>
            <person name="Tian X."/>
            <person name="Salerno W."/>
            <person name="Parikh A."/>
            <person name="Feasley C.L."/>
            <person name="Dalin E."/>
            <person name="Tu H."/>
            <person name="Huang E."/>
            <person name="Barry K."/>
            <person name="Lindquist E."/>
            <person name="Shapiro H."/>
            <person name="Bruce D."/>
            <person name="Schmutz J."/>
            <person name="Salamov A."/>
            <person name="Fey P."/>
            <person name="Gaudet P."/>
            <person name="Anjard C."/>
            <person name="Babu M.M."/>
            <person name="Basu S."/>
            <person name="Bushmanova Y."/>
            <person name="van der Wel H."/>
            <person name="Katoh-Kurasawa M."/>
            <person name="Dinh C."/>
            <person name="Coutinho P.M."/>
            <person name="Saito T."/>
            <person name="Elias M."/>
            <person name="Schaap P."/>
            <person name="Kay R.R."/>
            <person name="Henrissat B."/>
            <person name="Eichinger L."/>
            <person name="Rivero F."/>
            <person name="Putnam N.H."/>
            <person name="West C.M."/>
            <person name="Loomis W.F."/>
            <person name="Chisholm R.L."/>
            <person name="Shaulsky G."/>
            <person name="Strassmann J.E."/>
            <person name="Queller D.C."/>
            <person name="Kuspa A."/>
            <person name="Grigoriev I.V."/>
        </authorList>
    </citation>
    <scope>NUCLEOTIDE SEQUENCE [LARGE SCALE GENOMIC DNA]</scope>
    <source>
        <strain evidence="3">QSDP1</strain>
    </source>
</reference>
<evidence type="ECO:0000256" key="1">
    <source>
        <dbReference type="SAM" id="MobiDB-lite"/>
    </source>
</evidence>
<dbReference type="eggNOG" id="ENOG502SW6I">
    <property type="taxonomic scope" value="Eukaryota"/>
</dbReference>